<dbReference type="AlphaFoldDB" id="A0A2N4UQ13"/>
<name>A0A2N4UQ13_9GAMM</name>
<comment type="caution">
    <text evidence="1">The sequence shown here is derived from an EMBL/GenBank/DDBJ whole genome shotgun (WGS) entry which is preliminary data.</text>
</comment>
<gene>
    <name evidence="1" type="ORF">CIK00_15090</name>
</gene>
<proteinExistence type="predicted"/>
<sequence>MPTLKPHKKDITAFNCNSSFCLIKPLSIINVPKCALLNTIVHVEQSLSNNYSTKQQRAKLDSIIRQHTIPKGGNIGREASGCAYVSLMSLSELDYATVMSKESQNISNQSLKKSKLMPRNNIKFQFVCVIADMLMVVEVGRYKSFRFATKMLNQEWSLTAYRTMSKSIIRVRAGKGSNCIDSNNIEFYDISNITQTDLQEQLVNRPVNAITRQLNPISTDIAKLFNKHRINNGDNLRISSRSLEFCNA</sequence>
<evidence type="ECO:0000313" key="1">
    <source>
        <dbReference type="EMBL" id="PLC57105.1"/>
    </source>
</evidence>
<protein>
    <submittedName>
        <fullName evidence="1">Uncharacterized protein</fullName>
    </submittedName>
</protein>
<dbReference type="EMBL" id="NPIB01000020">
    <property type="protein sequence ID" value="PLC57105.1"/>
    <property type="molecule type" value="Genomic_DNA"/>
</dbReference>
<keyword evidence="2" id="KW-1185">Reference proteome</keyword>
<organism evidence="1 2">
    <name type="scientific">Photobacterium carnosum</name>
    <dbReference type="NCBI Taxonomy" id="2023717"/>
    <lineage>
        <taxon>Bacteria</taxon>
        <taxon>Pseudomonadati</taxon>
        <taxon>Pseudomonadota</taxon>
        <taxon>Gammaproteobacteria</taxon>
        <taxon>Vibrionales</taxon>
        <taxon>Vibrionaceae</taxon>
        <taxon>Photobacterium</taxon>
    </lineage>
</organism>
<reference evidence="1 2" key="1">
    <citation type="journal article" date="2018" name="Syst. Appl. Microbiol.">
        <title>Photobacterium carnosum sp. nov., isolated from spoiled modified atmosphere packaged poultry meat.</title>
        <authorList>
            <person name="Hilgarth M."/>
            <person name="Fuertes S."/>
            <person name="Ehrmann M."/>
            <person name="Vogel R.F."/>
        </authorList>
    </citation>
    <scope>NUCLEOTIDE SEQUENCE [LARGE SCALE GENOMIC DNA]</scope>
    <source>
        <strain evidence="1 2">TMW 2.2021</strain>
    </source>
</reference>
<dbReference type="RefSeq" id="WP_065208499.1">
    <property type="nucleotide sequence ID" value="NZ_JABJXE010000015.1"/>
</dbReference>
<dbReference type="Proteomes" id="UP000234420">
    <property type="component" value="Unassembled WGS sequence"/>
</dbReference>
<evidence type="ECO:0000313" key="2">
    <source>
        <dbReference type="Proteomes" id="UP000234420"/>
    </source>
</evidence>
<accession>A0A2N4UQ13</accession>